<comment type="caution">
    <text evidence="2">The sequence shown here is derived from an EMBL/GenBank/DDBJ whole genome shotgun (WGS) entry which is preliminary data.</text>
</comment>
<accession>A0AAV6VQ37</accession>
<keyword evidence="3" id="KW-1185">Reference proteome</keyword>
<organism evidence="2 3">
    <name type="scientific">Oedothorax gibbosus</name>
    <dbReference type="NCBI Taxonomy" id="931172"/>
    <lineage>
        <taxon>Eukaryota</taxon>
        <taxon>Metazoa</taxon>
        <taxon>Ecdysozoa</taxon>
        <taxon>Arthropoda</taxon>
        <taxon>Chelicerata</taxon>
        <taxon>Arachnida</taxon>
        <taxon>Araneae</taxon>
        <taxon>Araneomorphae</taxon>
        <taxon>Entelegynae</taxon>
        <taxon>Araneoidea</taxon>
        <taxon>Linyphiidae</taxon>
        <taxon>Erigoninae</taxon>
        <taxon>Oedothorax</taxon>
    </lineage>
</organism>
<gene>
    <name evidence="2" type="ORF">JTE90_023479</name>
</gene>
<sequence>MFRELVLVCILVQILNINRVESVDTFIPGRLAASAQHLCNNLRNRITCPKGSCSGNQRKCSSNSDCSCFPTRMEVCCMISDGSGCCLHTPLPIAIG</sequence>
<evidence type="ECO:0000313" key="2">
    <source>
        <dbReference type="EMBL" id="KAG8198709.1"/>
    </source>
</evidence>
<protein>
    <submittedName>
        <fullName evidence="2">Uncharacterized protein</fullName>
    </submittedName>
</protein>
<dbReference type="AlphaFoldDB" id="A0AAV6VQ37"/>
<proteinExistence type="predicted"/>
<evidence type="ECO:0000256" key="1">
    <source>
        <dbReference type="SAM" id="SignalP"/>
    </source>
</evidence>
<evidence type="ECO:0000313" key="3">
    <source>
        <dbReference type="Proteomes" id="UP000827092"/>
    </source>
</evidence>
<feature type="chain" id="PRO_5043675388" evidence="1">
    <location>
        <begin position="23"/>
        <end position="96"/>
    </location>
</feature>
<keyword evidence="1" id="KW-0732">Signal</keyword>
<dbReference type="EMBL" id="JAFNEN010000036">
    <property type="protein sequence ID" value="KAG8198709.1"/>
    <property type="molecule type" value="Genomic_DNA"/>
</dbReference>
<dbReference type="Proteomes" id="UP000827092">
    <property type="component" value="Unassembled WGS sequence"/>
</dbReference>
<feature type="signal peptide" evidence="1">
    <location>
        <begin position="1"/>
        <end position="22"/>
    </location>
</feature>
<reference evidence="2 3" key="1">
    <citation type="journal article" date="2022" name="Nat. Ecol. Evol.">
        <title>A masculinizing supergene underlies an exaggerated male reproductive morph in a spider.</title>
        <authorList>
            <person name="Hendrickx F."/>
            <person name="De Corte Z."/>
            <person name="Sonet G."/>
            <person name="Van Belleghem S.M."/>
            <person name="Kostlbacher S."/>
            <person name="Vangestel C."/>
        </authorList>
    </citation>
    <scope>NUCLEOTIDE SEQUENCE [LARGE SCALE GENOMIC DNA]</scope>
    <source>
        <strain evidence="2">W744_W776</strain>
    </source>
</reference>
<name>A0AAV6VQ37_9ARAC</name>